<keyword evidence="3" id="KW-0479">Metal-binding</keyword>
<evidence type="ECO:0000313" key="5">
    <source>
        <dbReference type="EMBL" id="MBU9738475.1"/>
    </source>
</evidence>
<dbReference type="AlphaFoldDB" id="A0A949K441"/>
<dbReference type="GO" id="GO:0008168">
    <property type="term" value="F:methyltransferase activity"/>
    <property type="evidence" value="ECO:0007669"/>
    <property type="project" value="UniProtKB-UniRule"/>
</dbReference>
<dbReference type="GO" id="GO:0032259">
    <property type="term" value="P:methylation"/>
    <property type="evidence" value="ECO:0007669"/>
    <property type="project" value="UniProtKB-KW"/>
</dbReference>
<keyword evidence="6" id="KW-1185">Reference proteome</keyword>
<dbReference type="EMBL" id="JAHQCW010000035">
    <property type="protein sequence ID" value="MBU9738475.1"/>
    <property type="molecule type" value="Genomic_DNA"/>
</dbReference>
<dbReference type="Pfam" id="PF02574">
    <property type="entry name" value="S-methyl_trans"/>
    <property type="match status" value="1"/>
</dbReference>
<evidence type="ECO:0000313" key="6">
    <source>
        <dbReference type="Proteomes" id="UP000712157"/>
    </source>
</evidence>
<comment type="caution">
    <text evidence="5">The sequence shown here is derived from an EMBL/GenBank/DDBJ whole genome shotgun (WGS) entry which is preliminary data.</text>
</comment>
<name>A0A949K441_9FIRM</name>
<sequence length="307" mass="33614">MNFEQCFKESRTMLMEAALGERLKREYGLAIDGPVAMADLICHKTGKSALCKLWLEYLSIAEEYHLPFLATTPTRRANQTRVLSAGYDSALLYENVSLLKEIQSTAATPMFAGGLMGCKGDAYTGKGSLSAQEAYRFHAWQADVFARAGVDFLFAGIMPALEEAKGMAMAISDTGLPYIISFTITPDGRLIDNTTIDSAIRSIDQHVKRPPLCYMTNCVHPDILSRALSHDFNRTLNVQTRFLGIQANASPLTYEELDGSHDLKCSDPVSLAQSMIQAKRKFGLRILGGCCGTDGNHLREIAKSLGG</sequence>
<organism evidence="5 6">
    <name type="scientific">Diplocloster agilis</name>
    <dbReference type="NCBI Taxonomy" id="2850323"/>
    <lineage>
        <taxon>Bacteria</taxon>
        <taxon>Bacillati</taxon>
        <taxon>Bacillota</taxon>
        <taxon>Clostridia</taxon>
        <taxon>Lachnospirales</taxon>
        <taxon>Lachnospiraceae</taxon>
        <taxon>Diplocloster</taxon>
    </lineage>
</organism>
<reference evidence="5" key="1">
    <citation type="submission" date="2021-06" db="EMBL/GenBank/DDBJ databases">
        <title>Description of novel taxa of the family Lachnospiraceae.</title>
        <authorList>
            <person name="Chaplin A.V."/>
            <person name="Sokolova S.R."/>
            <person name="Pikina A.P."/>
            <person name="Korzhanova M."/>
            <person name="Belova V."/>
            <person name="Korostin D."/>
            <person name="Efimov B.A."/>
        </authorList>
    </citation>
    <scope>NUCLEOTIDE SEQUENCE</scope>
    <source>
        <strain evidence="5">ASD5720</strain>
    </source>
</reference>
<comment type="cofactor">
    <cofactor evidence="3">
        <name>Zn(2+)</name>
        <dbReference type="ChEBI" id="CHEBI:29105"/>
    </cofactor>
</comment>
<evidence type="ECO:0000259" key="4">
    <source>
        <dbReference type="PROSITE" id="PS50970"/>
    </source>
</evidence>
<dbReference type="PROSITE" id="PS50970">
    <property type="entry name" value="HCY"/>
    <property type="match status" value="1"/>
</dbReference>
<dbReference type="Gene3D" id="3.20.20.330">
    <property type="entry name" value="Homocysteine-binding-like domain"/>
    <property type="match status" value="1"/>
</dbReference>
<dbReference type="Proteomes" id="UP000712157">
    <property type="component" value="Unassembled WGS sequence"/>
</dbReference>
<evidence type="ECO:0000256" key="1">
    <source>
        <dbReference type="ARBA" id="ARBA00022603"/>
    </source>
</evidence>
<feature type="binding site" evidence="3">
    <location>
        <position position="290"/>
    </location>
    <ligand>
        <name>Zn(2+)</name>
        <dbReference type="ChEBI" id="CHEBI:29105"/>
    </ligand>
</feature>
<dbReference type="InterPro" id="IPR036589">
    <property type="entry name" value="HCY_dom_sf"/>
</dbReference>
<gene>
    <name evidence="5" type="ORF">KTH89_18185</name>
</gene>
<dbReference type="InterPro" id="IPR003726">
    <property type="entry name" value="HCY_dom"/>
</dbReference>
<accession>A0A949K441</accession>
<evidence type="ECO:0000256" key="3">
    <source>
        <dbReference type="PROSITE-ProRule" id="PRU00333"/>
    </source>
</evidence>
<keyword evidence="1 3" id="KW-0489">Methyltransferase</keyword>
<feature type="binding site" evidence="3">
    <location>
        <position position="218"/>
    </location>
    <ligand>
        <name>Zn(2+)</name>
        <dbReference type="ChEBI" id="CHEBI:29105"/>
    </ligand>
</feature>
<evidence type="ECO:0000256" key="2">
    <source>
        <dbReference type="ARBA" id="ARBA00022679"/>
    </source>
</evidence>
<dbReference type="PANTHER" id="PTHR11103">
    <property type="entry name" value="SLR1189 PROTEIN"/>
    <property type="match status" value="1"/>
</dbReference>
<dbReference type="PANTHER" id="PTHR11103:SF18">
    <property type="entry name" value="SLR1189 PROTEIN"/>
    <property type="match status" value="1"/>
</dbReference>
<proteinExistence type="predicted"/>
<dbReference type="GO" id="GO:0046872">
    <property type="term" value="F:metal ion binding"/>
    <property type="evidence" value="ECO:0007669"/>
    <property type="project" value="UniProtKB-KW"/>
</dbReference>
<keyword evidence="3" id="KW-0862">Zinc</keyword>
<dbReference type="RefSeq" id="WP_238722627.1">
    <property type="nucleotide sequence ID" value="NZ_JAHQCW010000035.1"/>
</dbReference>
<dbReference type="SUPFAM" id="SSF82282">
    <property type="entry name" value="Homocysteine S-methyltransferase"/>
    <property type="match status" value="1"/>
</dbReference>
<feature type="binding site" evidence="3">
    <location>
        <position position="291"/>
    </location>
    <ligand>
        <name>Zn(2+)</name>
        <dbReference type="ChEBI" id="CHEBI:29105"/>
    </ligand>
</feature>
<protein>
    <submittedName>
        <fullName evidence="5">Homocysteine S-methyltransferase family protein</fullName>
    </submittedName>
</protein>
<feature type="domain" description="Hcy-binding" evidence="4">
    <location>
        <begin position="1"/>
        <end position="305"/>
    </location>
</feature>
<keyword evidence="2 3" id="KW-0808">Transferase</keyword>